<keyword evidence="1" id="KW-0347">Helicase</keyword>
<sequence>MQHLETEAFRQSSLADKNEQKLSVVDISLVLQHGKKLLGSGSKAYEYSLSGLTPSERLARQKSSLLERLGLHGEYVEDESTFEAQNAEDSSSKPPPLQQLAKINTKASAYGANSTESALSPLDPGSAIDESGLSKRQLNQLKRKNKNAAKSGANKMRVLDLAMRKPSEPGHPSPASSPHPVKLNGNDDSSTDDSKPDYFSIKQEAVDDDTKLVTEFKGEAQEEKPVIQPDETEAADWPFDVMCEFLSNDLFDPNWEIRNGAAMGLREVLRVHGRGAGRHFGKRRCENDAANAAWLDDLASRLLCVLMLDRFGDYGKDTVIAPIRESVGLTLGALITQVTESTAMDIYHTLQKMISQIDIGLKQPIWEVCHGGMIGLRYFVAIRKDLLLQNDKIIDGVIEAVTRGLAHHDDDVKSVSAATLVPIASELTTLRPHMLGSLISVVWDCLLDMEDDLSASTGAVMDLLANLCSLPPVLEAMRKNAEVDSDQTLGQLIPRLYPFFRHTITSVRLAGMKALATFLSICDEGAHSWVDWRLTRLLFQNLLLEVDKTVLEKSFEVWQILVSVVRDQKVAKFATSMEKHVSPMLTAAVQPMGQPRSPVAPRYDSFHQALLAHRLAATTSRKPDSDQYTTKKRRLGSEELPQRDTHNIDGHMIHGEVELVGEDVILRARIHCARALGLLLPLLHKNHLDQSWAFLLQKLRPVNSTTVVFAAMILEELAKNQGPQPELTAGAVKQLQSMIDSETPSGTLISFLPLQAARGQCRSPTRSLPITGHMSSQQASEHLP</sequence>
<dbReference type="InterPro" id="IPR044972">
    <property type="entry name" value="Mot1"/>
</dbReference>
<dbReference type="InterPro" id="IPR011989">
    <property type="entry name" value="ARM-like"/>
</dbReference>
<evidence type="ECO:0000256" key="3">
    <source>
        <dbReference type="SAM" id="MobiDB-lite"/>
    </source>
</evidence>
<dbReference type="Pfam" id="PF12054">
    <property type="entry name" value="DUF3535"/>
    <property type="match status" value="1"/>
</dbReference>
<dbReference type="EMBL" id="JBHFEH010000132">
    <property type="protein sequence ID" value="KAL2045861.1"/>
    <property type="molecule type" value="Genomic_DNA"/>
</dbReference>
<gene>
    <name evidence="5" type="ORF">ABVK25_011964</name>
</gene>
<keyword evidence="2" id="KW-0238">DNA-binding</keyword>
<dbReference type="InterPro" id="IPR016024">
    <property type="entry name" value="ARM-type_fold"/>
</dbReference>
<proteinExistence type="predicted"/>
<evidence type="ECO:0000313" key="6">
    <source>
        <dbReference type="Proteomes" id="UP001590951"/>
    </source>
</evidence>
<comment type="caution">
    <text evidence="5">The sequence shown here is derived from an EMBL/GenBank/DDBJ whole genome shotgun (WGS) entry which is preliminary data.</text>
</comment>
<evidence type="ECO:0000256" key="2">
    <source>
        <dbReference type="ARBA" id="ARBA00023125"/>
    </source>
</evidence>
<evidence type="ECO:0000259" key="4">
    <source>
        <dbReference type="Pfam" id="PF12054"/>
    </source>
</evidence>
<keyword evidence="1" id="KW-0067">ATP-binding</keyword>
<dbReference type="InterPro" id="IPR022707">
    <property type="entry name" value="Mot1_central_dom"/>
</dbReference>
<evidence type="ECO:0000313" key="5">
    <source>
        <dbReference type="EMBL" id="KAL2045861.1"/>
    </source>
</evidence>
<keyword evidence="1" id="KW-0378">Hydrolase</keyword>
<feature type="region of interest" description="Disordered" evidence="3">
    <location>
        <begin position="164"/>
        <end position="197"/>
    </location>
</feature>
<dbReference type="PANTHER" id="PTHR36498">
    <property type="entry name" value="TATA-BINDING PROTEIN-ASSOCIATED FACTOR 172"/>
    <property type="match status" value="1"/>
</dbReference>
<reference evidence="5 6" key="1">
    <citation type="submission" date="2024-09" db="EMBL/GenBank/DDBJ databases">
        <title>Rethinking Asexuality: The Enigmatic Case of Functional Sexual Genes in Lepraria (Stereocaulaceae).</title>
        <authorList>
            <person name="Doellman M."/>
            <person name="Sun Y."/>
            <person name="Barcenas-Pena A."/>
            <person name="Lumbsch H.T."/>
            <person name="Grewe F."/>
        </authorList>
    </citation>
    <scope>NUCLEOTIDE SEQUENCE [LARGE SCALE GENOMIC DNA]</scope>
    <source>
        <strain evidence="5 6">Grewe 0041</strain>
    </source>
</reference>
<accession>A0ABR4ALY8</accession>
<dbReference type="Proteomes" id="UP001590951">
    <property type="component" value="Unassembled WGS sequence"/>
</dbReference>
<dbReference type="Gene3D" id="1.25.10.10">
    <property type="entry name" value="Leucine-rich Repeat Variant"/>
    <property type="match status" value="1"/>
</dbReference>
<protein>
    <recommendedName>
        <fullName evidence="4">Mot1 central domain-containing protein</fullName>
    </recommendedName>
</protein>
<name>A0ABR4ALY8_9LECA</name>
<dbReference type="SUPFAM" id="SSF48371">
    <property type="entry name" value="ARM repeat"/>
    <property type="match status" value="1"/>
</dbReference>
<evidence type="ECO:0000256" key="1">
    <source>
        <dbReference type="ARBA" id="ARBA00022806"/>
    </source>
</evidence>
<keyword evidence="6" id="KW-1185">Reference proteome</keyword>
<keyword evidence="1" id="KW-0547">Nucleotide-binding</keyword>
<feature type="region of interest" description="Disordered" evidence="3">
    <location>
        <begin position="762"/>
        <end position="784"/>
    </location>
</feature>
<feature type="compositionally biased region" description="Basic and acidic residues" evidence="3">
    <location>
        <begin position="635"/>
        <end position="647"/>
    </location>
</feature>
<dbReference type="PANTHER" id="PTHR36498:SF1">
    <property type="entry name" value="TATA-BINDING PROTEIN-ASSOCIATED FACTOR 172"/>
    <property type="match status" value="1"/>
</dbReference>
<feature type="domain" description="Mot1 central" evidence="4">
    <location>
        <begin position="557"/>
        <end position="776"/>
    </location>
</feature>
<organism evidence="5 6">
    <name type="scientific">Lepraria finkii</name>
    <dbReference type="NCBI Taxonomy" id="1340010"/>
    <lineage>
        <taxon>Eukaryota</taxon>
        <taxon>Fungi</taxon>
        <taxon>Dikarya</taxon>
        <taxon>Ascomycota</taxon>
        <taxon>Pezizomycotina</taxon>
        <taxon>Lecanoromycetes</taxon>
        <taxon>OSLEUM clade</taxon>
        <taxon>Lecanoromycetidae</taxon>
        <taxon>Lecanorales</taxon>
        <taxon>Lecanorineae</taxon>
        <taxon>Stereocaulaceae</taxon>
        <taxon>Lepraria</taxon>
    </lineage>
</organism>
<feature type="region of interest" description="Disordered" evidence="3">
    <location>
        <begin position="618"/>
        <end position="647"/>
    </location>
</feature>